<sequence>MLNKIFRINKFALIFLIAVYGFFYASNTEAQSSATIYKSQIFTYSSLFNKCVMFGDGAGTIFSDKGSAQDATMASLKNCLGKNGYQQKNTLNWGRGYFIYNCYGIFPNGGDEYWVKSCATGTSAADATGNVHYAFWKAVNRPEQVSFTDNVCWNGRCGIPFTTSYLTYQTINYSVDVKIDGLDGPKEVTNNGTVILTWKADGATNCVPSSNWFGLDGEAKGNIAPHKTYSLTCQFPGLVSGLSDSATAYVRPQISNFYILDLNNKKIDGEFIDYDGVRAVNIPKGERVKIWWEGLYADKCEVSGGQLWIKTGLNGVESTDALNFSQTYSLGCFHQFAGVSDSIRVRVLGPFNLQIFLPSFGKVVSEPVGIDCRDDCREEFLYKTIVSLRAIPDAGWKFMGWGNDCSDGANPCVLSMDGNKSVSADFVQEVTPPPTDTNGADETGDTGGVGGTGGTGGTGDTGGTGGTGGNGGNGTGFDIGNIWNKIREILPR</sequence>
<feature type="region of interest" description="Disordered" evidence="1">
    <location>
        <begin position="431"/>
        <end position="477"/>
    </location>
</feature>
<dbReference type="Proteomes" id="UP000177960">
    <property type="component" value="Unassembled WGS sequence"/>
</dbReference>
<dbReference type="EMBL" id="MHJG01000022">
    <property type="protein sequence ID" value="OGY63445.1"/>
    <property type="molecule type" value="Genomic_DNA"/>
</dbReference>
<feature type="compositionally biased region" description="Gly residues" evidence="1">
    <location>
        <begin position="445"/>
        <end position="477"/>
    </location>
</feature>
<evidence type="ECO:0000259" key="2">
    <source>
        <dbReference type="Pfam" id="PF18998"/>
    </source>
</evidence>
<dbReference type="InterPro" id="IPR044060">
    <property type="entry name" value="Bacterial_rp_domain"/>
</dbReference>
<evidence type="ECO:0000313" key="3">
    <source>
        <dbReference type="EMBL" id="OGY63445.1"/>
    </source>
</evidence>
<accession>A0A1G1ZG09</accession>
<comment type="caution">
    <text evidence="3">The sequence shown here is derived from an EMBL/GenBank/DDBJ whole genome shotgun (WGS) entry which is preliminary data.</text>
</comment>
<dbReference type="Pfam" id="PF18998">
    <property type="entry name" value="Flg_new_2"/>
    <property type="match status" value="1"/>
</dbReference>
<evidence type="ECO:0000313" key="4">
    <source>
        <dbReference type="Proteomes" id="UP000177960"/>
    </source>
</evidence>
<name>A0A1G1ZG09_9BACT</name>
<feature type="domain" description="Bacterial repeat" evidence="2">
    <location>
        <begin position="384"/>
        <end position="428"/>
    </location>
</feature>
<evidence type="ECO:0000256" key="1">
    <source>
        <dbReference type="SAM" id="MobiDB-lite"/>
    </source>
</evidence>
<dbReference type="AlphaFoldDB" id="A0A1G1ZG09"/>
<dbReference type="STRING" id="1798404.A3B92_01490"/>
<protein>
    <recommendedName>
        <fullName evidence="2">Bacterial repeat domain-containing protein</fullName>
    </recommendedName>
</protein>
<reference evidence="3 4" key="1">
    <citation type="journal article" date="2016" name="Nat. Commun.">
        <title>Thousands of microbial genomes shed light on interconnected biogeochemical processes in an aquifer system.</title>
        <authorList>
            <person name="Anantharaman K."/>
            <person name="Brown C.T."/>
            <person name="Hug L.A."/>
            <person name="Sharon I."/>
            <person name="Castelle C.J."/>
            <person name="Probst A.J."/>
            <person name="Thomas B.C."/>
            <person name="Singh A."/>
            <person name="Wilkins M.J."/>
            <person name="Karaoz U."/>
            <person name="Brodie E.L."/>
            <person name="Williams K.H."/>
            <person name="Hubbard S.S."/>
            <person name="Banfield J.F."/>
        </authorList>
    </citation>
    <scope>NUCLEOTIDE SEQUENCE [LARGE SCALE GENOMIC DNA]</scope>
</reference>
<proteinExistence type="predicted"/>
<organism evidence="3 4">
    <name type="scientific">Candidatus Harrisonbacteria bacterium RIFCSPHIGHO2_02_FULL_42_16</name>
    <dbReference type="NCBI Taxonomy" id="1798404"/>
    <lineage>
        <taxon>Bacteria</taxon>
        <taxon>Candidatus Harrisoniibacteriota</taxon>
    </lineage>
</organism>
<gene>
    <name evidence="3" type="ORF">A3B92_01490</name>
</gene>